<keyword evidence="2" id="KW-0472">Membrane</keyword>
<protein>
    <recommendedName>
        <fullName evidence="4">DUF4349 domain-containing protein</fullName>
    </recommendedName>
</protein>
<evidence type="ECO:0000313" key="5">
    <source>
        <dbReference type="EMBL" id="PRC93298.1"/>
    </source>
</evidence>
<dbReference type="Proteomes" id="UP000237839">
    <property type="component" value="Unassembled WGS sequence"/>
</dbReference>
<feature type="signal peptide" evidence="3">
    <location>
        <begin position="1"/>
        <end position="22"/>
    </location>
</feature>
<accession>A0A2S9H023</accession>
<evidence type="ECO:0000313" key="6">
    <source>
        <dbReference type="Proteomes" id="UP000237839"/>
    </source>
</evidence>
<dbReference type="InterPro" id="IPR025645">
    <property type="entry name" value="DUF4349"/>
</dbReference>
<dbReference type="AlphaFoldDB" id="A0A2S9H023"/>
<feature type="transmembrane region" description="Helical" evidence="2">
    <location>
        <begin position="227"/>
        <end position="252"/>
    </location>
</feature>
<dbReference type="RefSeq" id="WP_165794964.1">
    <property type="nucleotide sequence ID" value="NZ_PUGF01000008.1"/>
</dbReference>
<keyword evidence="2" id="KW-0812">Transmembrane</keyword>
<gene>
    <name evidence="5" type="ORF">S2091_2036</name>
</gene>
<name>A0A2S9H023_9BURK</name>
<dbReference type="EMBL" id="PUGF01000008">
    <property type="protein sequence ID" value="PRC93298.1"/>
    <property type="molecule type" value="Genomic_DNA"/>
</dbReference>
<keyword evidence="2" id="KW-1133">Transmembrane helix</keyword>
<feature type="coiled-coil region" evidence="1">
    <location>
        <begin position="164"/>
        <end position="191"/>
    </location>
</feature>
<evidence type="ECO:0000256" key="3">
    <source>
        <dbReference type="SAM" id="SignalP"/>
    </source>
</evidence>
<evidence type="ECO:0000256" key="2">
    <source>
        <dbReference type="SAM" id="Phobius"/>
    </source>
</evidence>
<evidence type="ECO:0000259" key="4">
    <source>
        <dbReference type="Pfam" id="PF14257"/>
    </source>
</evidence>
<keyword evidence="6" id="KW-1185">Reference proteome</keyword>
<sequence>MKRLLFCSFLIASLSACSHKEAGMSPDSAPAAKMAASGASLQKQYLAYQHTIRIDTDEQKVTLIFNAGQAACLAAVSEHCVILASELSTGRSSSAYLKIRATAAGIQKLITALSTQGPITSQATTAEDLAGSIEDAVKKLAMLTSYRHQLEELQAKPGSNIDTLIKLNKELAEVQSEIEAMTGKQAQLMQRVETETLSVYIDSAHRSGFWTPIKQALSEFTGNLSQAMSALITFIAFMLPWSVLLALLLWIVRKIWRRWKAPKTLKVKNK</sequence>
<dbReference type="PROSITE" id="PS51257">
    <property type="entry name" value="PROKAR_LIPOPROTEIN"/>
    <property type="match status" value="1"/>
</dbReference>
<keyword evidence="1" id="KW-0175">Coiled coil</keyword>
<organism evidence="5 6">
    <name type="scientific">Solimicrobium silvestre</name>
    <dbReference type="NCBI Taxonomy" id="2099400"/>
    <lineage>
        <taxon>Bacteria</taxon>
        <taxon>Pseudomonadati</taxon>
        <taxon>Pseudomonadota</taxon>
        <taxon>Betaproteobacteria</taxon>
        <taxon>Burkholderiales</taxon>
        <taxon>Oxalobacteraceae</taxon>
        <taxon>Solimicrobium</taxon>
    </lineage>
</organism>
<comment type="caution">
    <text evidence="5">The sequence shown here is derived from an EMBL/GenBank/DDBJ whole genome shotgun (WGS) entry which is preliminary data.</text>
</comment>
<dbReference type="Pfam" id="PF14257">
    <property type="entry name" value="DUF4349"/>
    <property type="match status" value="1"/>
</dbReference>
<feature type="domain" description="DUF4349" evidence="4">
    <location>
        <begin position="85"/>
        <end position="253"/>
    </location>
</feature>
<keyword evidence="3" id="KW-0732">Signal</keyword>
<feature type="chain" id="PRO_5015773010" description="DUF4349 domain-containing protein" evidence="3">
    <location>
        <begin position="23"/>
        <end position="270"/>
    </location>
</feature>
<reference evidence="5 6" key="1">
    <citation type="submission" date="2018-02" db="EMBL/GenBank/DDBJ databases">
        <title>Solimicrobium silvestre gen. nov., sp. nov., isolated from alpine forest soil.</title>
        <authorList>
            <person name="Margesin R."/>
            <person name="Albuquerque L."/>
            <person name="Zhang D.-C."/>
            <person name="Froufe H.J.C."/>
            <person name="Severino R."/>
            <person name="Roxo I."/>
            <person name="Egas C."/>
            <person name="Da Costa M.S."/>
        </authorList>
    </citation>
    <scope>NUCLEOTIDE SEQUENCE [LARGE SCALE GENOMIC DNA]</scope>
    <source>
        <strain evidence="5 6">S20-91</strain>
    </source>
</reference>
<proteinExistence type="predicted"/>
<evidence type="ECO:0000256" key="1">
    <source>
        <dbReference type="SAM" id="Coils"/>
    </source>
</evidence>